<keyword evidence="2" id="KW-1185">Reference proteome</keyword>
<dbReference type="KEGG" id="spha:D3Y57_00545"/>
<dbReference type="PANTHER" id="PTHR36849">
    <property type="entry name" value="CYTOPLASMIC PROTEIN-RELATED"/>
    <property type="match status" value="1"/>
</dbReference>
<geneLocation type="plasmid" evidence="1">
    <name>unnamed2</name>
</geneLocation>
<keyword evidence="1" id="KW-0614">Plasmid</keyword>
<dbReference type="InterPro" id="IPR052552">
    <property type="entry name" value="YeaO-like"/>
</dbReference>
<proteinExistence type="predicted"/>
<dbReference type="AlphaFoldDB" id="A0A494TC78"/>
<sequence>MVQPIRIKRAYDPPVKQDGNRILVDRLWPRGLRRDAAVLTSWFKNIAPSTELRKWFGHDPELWADFNRRYREELDANPVAVAELAKLLSSGPSTLLYAARDEQHNHAIVLANYMAEHR</sequence>
<reference evidence="1 2" key="1">
    <citation type="submission" date="2018-09" db="EMBL/GenBank/DDBJ databases">
        <title>Sphingomonas peninsula sp. nov., isolated from fildes peninsula, Antarctic soil.</title>
        <authorList>
            <person name="Yingchao G."/>
        </authorList>
    </citation>
    <scope>NUCLEOTIDE SEQUENCE [LARGE SCALE GENOMIC DNA]</scope>
    <source>
        <strain evidence="1 2">YZ-8</strain>
        <plasmid evidence="1 2">unnamed2</plasmid>
    </source>
</reference>
<dbReference type="OrthoDB" id="9790745at2"/>
<dbReference type="EMBL" id="CP032827">
    <property type="protein sequence ID" value="AYJ84733.1"/>
    <property type="molecule type" value="Genomic_DNA"/>
</dbReference>
<dbReference type="Proteomes" id="UP000276254">
    <property type="component" value="Plasmid unnamed2"/>
</dbReference>
<evidence type="ECO:0000313" key="2">
    <source>
        <dbReference type="Proteomes" id="UP000276254"/>
    </source>
</evidence>
<accession>A0A494TC78</accession>
<dbReference type="RefSeq" id="WP_121150596.1">
    <property type="nucleotide sequence ID" value="NZ_CP032827.1"/>
</dbReference>
<evidence type="ECO:0000313" key="1">
    <source>
        <dbReference type="EMBL" id="AYJ84733.1"/>
    </source>
</evidence>
<organism evidence="1 2">
    <name type="scientific">Sphingomonas paeninsulae</name>
    <dbReference type="NCBI Taxonomy" id="2319844"/>
    <lineage>
        <taxon>Bacteria</taxon>
        <taxon>Pseudomonadati</taxon>
        <taxon>Pseudomonadota</taxon>
        <taxon>Alphaproteobacteria</taxon>
        <taxon>Sphingomonadales</taxon>
        <taxon>Sphingomonadaceae</taxon>
        <taxon>Sphingomonas</taxon>
    </lineage>
</organism>
<gene>
    <name evidence="1" type="ORF">D3Y57_00545</name>
</gene>
<dbReference type="PANTHER" id="PTHR36849:SF1">
    <property type="entry name" value="CYTOPLASMIC PROTEIN"/>
    <property type="match status" value="1"/>
</dbReference>
<protein>
    <submittedName>
        <fullName evidence="1">DUF488 domain-containing protein</fullName>
    </submittedName>
</protein>
<dbReference type="Pfam" id="PF22752">
    <property type="entry name" value="DUF488-N3i"/>
    <property type="match status" value="1"/>
</dbReference>
<name>A0A494TC78_SPHPE</name>